<keyword evidence="1" id="KW-0812">Transmembrane</keyword>
<dbReference type="KEGG" id="talb:FTW19_21560"/>
<dbReference type="Proteomes" id="UP000321820">
    <property type="component" value="Chromosome"/>
</dbReference>
<accession>A0A5B9ENA5</accession>
<evidence type="ECO:0000256" key="1">
    <source>
        <dbReference type="SAM" id="Phobius"/>
    </source>
</evidence>
<keyword evidence="3" id="KW-1185">Reference proteome</keyword>
<dbReference type="AlphaFoldDB" id="A0A5B9ENA5"/>
<reference evidence="2 3" key="1">
    <citation type="submission" date="2019-08" db="EMBL/GenBank/DDBJ databases">
        <title>Complete genome sequence of Terriglobus albidus strain ORNL.</title>
        <authorList>
            <person name="Podar M."/>
        </authorList>
    </citation>
    <scope>NUCLEOTIDE SEQUENCE [LARGE SCALE GENOMIC DNA]</scope>
    <source>
        <strain evidence="2 3">ORNL</strain>
    </source>
</reference>
<name>A0A5B9ENA5_9BACT</name>
<evidence type="ECO:0000313" key="2">
    <source>
        <dbReference type="EMBL" id="QEE31496.1"/>
    </source>
</evidence>
<keyword evidence="1" id="KW-1133">Transmembrane helix</keyword>
<dbReference type="OrthoDB" id="122487at2"/>
<feature type="transmembrane region" description="Helical" evidence="1">
    <location>
        <begin position="53"/>
        <end position="73"/>
    </location>
</feature>
<dbReference type="EMBL" id="CP042806">
    <property type="protein sequence ID" value="QEE31496.1"/>
    <property type="molecule type" value="Genomic_DNA"/>
</dbReference>
<evidence type="ECO:0000313" key="3">
    <source>
        <dbReference type="Proteomes" id="UP000321820"/>
    </source>
</evidence>
<keyword evidence="1" id="KW-0472">Membrane</keyword>
<sequence length="103" mass="11379">MERRPCRMFTTIVRKPSAFLPIAMSLLALADVLITLAIFGVPHDKDEGTAAHIWQLLMAGQVPLLLFFAVTWFPRAPRESLKVIALQMAAALAALAPVYLLHL</sequence>
<gene>
    <name evidence="2" type="ORF">FTW19_21560</name>
</gene>
<organism evidence="2 3">
    <name type="scientific">Terriglobus albidus</name>
    <dbReference type="NCBI Taxonomy" id="1592106"/>
    <lineage>
        <taxon>Bacteria</taxon>
        <taxon>Pseudomonadati</taxon>
        <taxon>Acidobacteriota</taxon>
        <taxon>Terriglobia</taxon>
        <taxon>Terriglobales</taxon>
        <taxon>Acidobacteriaceae</taxon>
        <taxon>Terriglobus</taxon>
    </lineage>
</organism>
<feature type="transmembrane region" description="Helical" evidence="1">
    <location>
        <begin position="80"/>
        <end position="101"/>
    </location>
</feature>
<protein>
    <recommendedName>
        <fullName evidence="4">DUF5658 domain-containing protein</fullName>
    </recommendedName>
</protein>
<evidence type="ECO:0008006" key="4">
    <source>
        <dbReference type="Google" id="ProtNLM"/>
    </source>
</evidence>
<proteinExistence type="predicted"/>
<feature type="transmembrane region" description="Helical" evidence="1">
    <location>
        <begin position="20"/>
        <end position="41"/>
    </location>
</feature>